<evidence type="ECO:0000313" key="2">
    <source>
        <dbReference type="Proteomes" id="UP000234530"/>
    </source>
</evidence>
<evidence type="ECO:0008006" key="3">
    <source>
        <dbReference type="Google" id="ProtNLM"/>
    </source>
</evidence>
<reference evidence="1 2" key="1">
    <citation type="journal article" date="2013" name="Antonie Van Leeuwenhoek">
        <title>Paracoccus zhejiangensis sp. nov., isolated from activated sludge in wastewater-treatment system.</title>
        <authorList>
            <person name="Wu Z.G."/>
            <person name="Zhang D.F."/>
            <person name="Liu Y.L."/>
            <person name="Wang F."/>
            <person name="Jiang X."/>
            <person name="Li C."/>
            <person name="Li S.P."/>
            <person name="Hong Q."/>
            <person name="Li W.J."/>
        </authorList>
    </citation>
    <scope>NUCLEOTIDE SEQUENCE [LARGE SCALE GENOMIC DNA]</scope>
    <source>
        <strain evidence="1 2">J6</strain>
    </source>
</reference>
<dbReference type="PROSITE" id="PS00330">
    <property type="entry name" value="HEMOLYSIN_CALCIUM"/>
    <property type="match status" value="1"/>
</dbReference>
<dbReference type="EMBL" id="CP025430">
    <property type="protein sequence ID" value="AUH65079.1"/>
    <property type="molecule type" value="Genomic_DNA"/>
</dbReference>
<organism evidence="1 2">
    <name type="scientific">Paracoccus zhejiangensis</name>
    <dbReference type="NCBI Taxonomy" id="1077935"/>
    <lineage>
        <taxon>Bacteria</taxon>
        <taxon>Pseudomonadati</taxon>
        <taxon>Pseudomonadota</taxon>
        <taxon>Alphaproteobacteria</taxon>
        <taxon>Rhodobacterales</taxon>
        <taxon>Paracoccaceae</taxon>
        <taxon>Paracoccus</taxon>
    </lineage>
</organism>
<dbReference type="InterPro" id="IPR001343">
    <property type="entry name" value="Hemolysn_Ca-bd"/>
</dbReference>
<dbReference type="Pfam" id="PF00353">
    <property type="entry name" value="HemolysinCabind"/>
    <property type="match status" value="3"/>
</dbReference>
<dbReference type="Gene3D" id="2.150.10.10">
    <property type="entry name" value="Serralysin-like metalloprotease, C-terminal"/>
    <property type="match status" value="2"/>
</dbReference>
<accession>A0A2H5F0J5</accession>
<dbReference type="AlphaFoldDB" id="A0A2H5F0J5"/>
<name>A0A2H5F0J5_9RHOB</name>
<dbReference type="OrthoDB" id="7766606at2"/>
<sequence>MNRIDGTNNTISYEAIYGTDASDWIYSYDGFDVVHGGPGKDIYTPGNDGDLKLFRDFQDGSDLIDLSGWGVTSFDQLVITEIDATKIKISTADGSHYVDVSPMYDVGQITVDATDFIYAGTPLHEYSTGFDNVSVTVNEYALHFGNGGTNWLNLGDLVRGAQTRDGGAVVIMDDDALGNGTFTVRGVTQHFFDFQNIRGTNAQDTLVGDQQDNNLAGLGNADEIHGGGGDDRLFGNIGSDTLYGDNGADVLNGGDGYDQMWGGAGADKFVFVSFDTRSDLVRDYEDGIDQLDISQWGADSMDDLTLTDLGAGRVRVALADSSLSFELRDTDRSLHSADLDSSDFIFT</sequence>
<dbReference type="InterPro" id="IPR018511">
    <property type="entry name" value="Hemolysin-typ_Ca-bd_CS"/>
</dbReference>
<dbReference type="GO" id="GO:0005509">
    <property type="term" value="F:calcium ion binding"/>
    <property type="evidence" value="ECO:0007669"/>
    <property type="project" value="InterPro"/>
</dbReference>
<dbReference type="Proteomes" id="UP000234530">
    <property type="component" value="Chromosome"/>
</dbReference>
<gene>
    <name evidence="1" type="ORF">CX676_13590</name>
</gene>
<protein>
    <recommendedName>
        <fullName evidence="3">Calcium-binding protein</fullName>
    </recommendedName>
</protein>
<dbReference type="RefSeq" id="WP_101753106.1">
    <property type="nucleotide sequence ID" value="NZ_CP025430.1"/>
</dbReference>
<dbReference type="InterPro" id="IPR011049">
    <property type="entry name" value="Serralysin-like_metalloprot_C"/>
</dbReference>
<dbReference type="KEGG" id="pzh:CX676_13590"/>
<evidence type="ECO:0000313" key="1">
    <source>
        <dbReference type="EMBL" id="AUH65079.1"/>
    </source>
</evidence>
<dbReference type="PRINTS" id="PR00313">
    <property type="entry name" value="CABNDNGRPT"/>
</dbReference>
<keyword evidence="2" id="KW-1185">Reference proteome</keyword>
<dbReference type="SUPFAM" id="SSF51120">
    <property type="entry name" value="beta-Roll"/>
    <property type="match status" value="2"/>
</dbReference>
<proteinExistence type="predicted"/>